<reference evidence="10 11" key="1">
    <citation type="submission" date="2019-03" db="EMBL/GenBank/DDBJ databases">
        <title>Genomic Encyclopedia of Archaeal and Bacterial Type Strains, Phase II (KMG-II): from individual species to whole genera.</title>
        <authorList>
            <person name="Goeker M."/>
        </authorList>
    </citation>
    <scope>NUCLEOTIDE SEQUENCE [LARGE SCALE GENOMIC DNA]</scope>
    <source>
        <strain evidence="10 11">DSM 28353</strain>
    </source>
</reference>
<feature type="domain" description="Penicillin-binding protein transpeptidase" evidence="9">
    <location>
        <begin position="50"/>
        <end position="242"/>
    </location>
</feature>
<evidence type="ECO:0000256" key="2">
    <source>
        <dbReference type="ARBA" id="ARBA00007898"/>
    </source>
</evidence>
<sequence length="271" mass="31587">MSRLLLLFSLAFCISCDSESSSKAYHNDYKAAFEAILDNYDLSGSILIYDPQQQTYYSNDFEWAKRDFLPASTFKIPNAIIALEMGIMKSDTSVIKWDGRKRDFESWEKDLTLRDAFQASCVPCFQEIARNIGTASMKTYLNKFHYNNMDVTEQNIDSFWLKGKSHISSFEQIDFLERFLTKKLPILNTTRESMLKIFKIEENQTYKLSGKTGWSYNETDNNGWFVGFLEKDHKKYYFALNAIPKDATKMEKFADGRKQAIYDALRVMKLI</sequence>
<feature type="active site" description="Acyl-ester intermediate" evidence="7">
    <location>
        <position position="72"/>
    </location>
</feature>
<organism evidence="10 11">
    <name type="scientific">Sphingobacterium yanglingense</name>
    <dbReference type="NCBI Taxonomy" id="1437280"/>
    <lineage>
        <taxon>Bacteria</taxon>
        <taxon>Pseudomonadati</taxon>
        <taxon>Bacteroidota</taxon>
        <taxon>Sphingobacteriia</taxon>
        <taxon>Sphingobacteriales</taxon>
        <taxon>Sphingobacteriaceae</taxon>
        <taxon>Sphingobacterium</taxon>
    </lineage>
</organism>
<evidence type="ECO:0000256" key="3">
    <source>
        <dbReference type="ARBA" id="ARBA00012865"/>
    </source>
</evidence>
<accession>A0A4R6WI82</accession>
<protein>
    <recommendedName>
        <fullName evidence="3 8">Beta-lactamase</fullName>
        <ecNumber evidence="3 8">3.5.2.6</ecNumber>
    </recommendedName>
</protein>
<name>A0A4R6WI82_9SPHI</name>
<keyword evidence="11" id="KW-1185">Reference proteome</keyword>
<dbReference type="Proteomes" id="UP000295292">
    <property type="component" value="Unassembled WGS sequence"/>
</dbReference>
<evidence type="ECO:0000256" key="7">
    <source>
        <dbReference type="PIRSR" id="PIRSR602137-50"/>
    </source>
</evidence>
<dbReference type="InterPro" id="IPR001460">
    <property type="entry name" value="PCN-bd_Tpept"/>
</dbReference>
<evidence type="ECO:0000256" key="8">
    <source>
        <dbReference type="RuleBase" id="RU361140"/>
    </source>
</evidence>
<dbReference type="GO" id="GO:0005886">
    <property type="term" value="C:plasma membrane"/>
    <property type="evidence" value="ECO:0007669"/>
    <property type="project" value="TreeGrafter"/>
</dbReference>
<dbReference type="InterPro" id="IPR050515">
    <property type="entry name" value="Beta-lactam/transpept"/>
</dbReference>
<dbReference type="RefSeq" id="WP_133585945.1">
    <property type="nucleotide sequence ID" value="NZ_SNYV01000017.1"/>
</dbReference>
<evidence type="ECO:0000256" key="4">
    <source>
        <dbReference type="ARBA" id="ARBA00022729"/>
    </source>
</evidence>
<dbReference type="GO" id="GO:0017001">
    <property type="term" value="P:antibiotic catabolic process"/>
    <property type="evidence" value="ECO:0007669"/>
    <property type="project" value="InterPro"/>
</dbReference>
<dbReference type="GO" id="GO:0008800">
    <property type="term" value="F:beta-lactamase activity"/>
    <property type="evidence" value="ECO:0007669"/>
    <property type="project" value="UniProtKB-UniRule"/>
</dbReference>
<dbReference type="GO" id="GO:0046677">
    <property type="term" value="P:response to antibiotic"/>
    <property type="evidence" value="ECO:0007669"/>
    <property type="project" value="UniProtKB-UniRule"/>
</dbReference>
<dbReference type="PROSITE" id="PS00337">
    <property type="entry name" value="BETA_LACTAMASE_D"/>
    <property type="match status" value="1"/>
</dbReference>
<dbReference type="GO" id="GO:0071555">
    <property type="term" value="P:cell wall organization"/>
    <property type="evidence" value="ECO:0007669"/>
    <property type="project" value="TreeGrafter"/>
</dbReference>
<gene>
    <name evidence="10" type="ORF">CLV99_3768</name>
</gene>
<evidence type="ECO:0000256" key="5">
    <source>
        <dbReference type="ARBA" id="ARBA00022801"/>
    </source>
</evidence>
<feature type="modified residue" description="N6-carboxylysine" evidence="7">
    <location>
        <position position="75"/>
    </location>
</feature>
<dbReference type="PANTHER" id="PTHR30627">
    <property type="entry name" value="PEPTIDOGLYCAN D,D-TRANSPEPTIDASE"/>
    <property type="match status" value="1"/>
</dbReference>
<dbReference type="PANTHER" id="PTHR30627:SF6">
    <property type="entry name" value="BETA-LACTAMASE YBXI-RELATED"/>
    <property type="match status" value="1"/>
</dbReference>
<evidence type="ECO:0000259" key="9">
    <source>
        <dbReference type="Pfam" id="PF00905"/>
    </source>
</evidence>
<proteinExistence type="inferred from homology"/>
<comment type="catalytic activity">
    <reaction evidence="1 8">
        <text>a beta-lactam + H2O = a substituted beta-amino acid</text>
        <dbReference type="Rhea" id="RHEA:20401"/>
        <dbReference type="ChEBI" id="CHEBI:15377"/>
        <dbReference type="ChEBI" id="CHEBI:35627"/>
        <dbReference type="ChEBI" id="CHEBI:140347"/>
        <dbReference type="EC" id="3.5.2.6"/>
    </reaction>
</comment>
<dbReference type="GO" id="GO:0008658">
    <property type="term" value="F:penicillin binding"/>
    <property type="evidence" value="ECO:0007669"/>
    <property type="project" value="InterPro"/>
</dbReference>
<dbReference type="EC" id="3.5.2.6" evidence="3 8"/>
<dbReference type="InterPro" id="IPR002137">
    <property type="entry name" value="Beta-lactam_class-D_AS"/>
</dbReference>
<evidence type="ECO:0000313" key="10">
    <source>
        <dbReference type="EMBL" id="TDQ75168.1"/>
    </source>
</evidence>
<dbReference type="OrthoDB" id="9762883at2"/>
<keyword evidence="4" id="KW-0732">Signal</keyword>
<evidence type="ECO:0000256" key="6">
    <source>
        <dbReference type="ARBA" id="ARBA00023251"/>
    </source>
</evidence>
<dbReference type="Pfam" id="PF00905">
    <property type="entry name" value="Transpeptidase"/>
    <property type="match status" value="1"/>
</dbReference>
<dbReference type="InterPro" id="IPR012338">
    <property type="entry name" value="Beta-lactam/transpept-like"/>
</dbReference>
<evidence type="ECO:0000256" key="1">
    <source>
        <dbReference type="ARBA" id="ARBA00001526"/>
    </source>
</evidence>
<dbReference type="EMBL" id="SNYV01000017">
    <property type="protein sequence ID" value="TDQ75168.1"/>
    <property type="molecule type" value="Genomic_DNA"/>
</dbReference>
<comment type="similarity">
    <text evidence="2 8">Belongs to the class-D beta-lactamase family.</text>
</comment>
<keyword evidence="6 8" id="KW-0046">Antibiotic resistance</keyword>
<keyword evidence="5 8" id="KW-0378">Hydrolase</keyword>
<dbReference type="SUPFAM" id="SSF56601">
    <property type="entry name" value="beta-lactamase/transpeptidase-like"/>
    <property type="match status" value="1"/>
</dbReference>
<dbReference type="AlphaFoldDB" id="A0A4R6WI82"/>
<dbReference type="NCBIfam" id="NF012161">
    <property type="entry name" value="bla_class_D_main"/>
    <property type="match status" value="1"/>
</dbReference>
<evidence type="ECO:0000313" key="11">
    <source>
        <dbReference type="Proteomes" id="UP000295292"/>
    </source>
</evidence>
<dbReference type="Gene3D" id="3.40.710.10">
    <property type="entry name" value="DD-peptidase/beta-lactamase superfamily"/>
    <property type="match status" value="1"/>
</dbReference>
<comment type="caution">
    <text evidence="10">The sequence shown here is derived from an EMBL/GenBank/DDBJ whole genome shotgun (WGS) entry which is preliminary data.</text>
</comment>